<accession>A0A951Q667</accession>
<protein>
    <submittedName>
        <fullName evidence="2">Uncharacterized protein</fullName>
    </submittedName>
</protein>
<gene>
    <name evidence="2" type="ORF">KME32_34310</name>
</gene>
<organism evidence="2 3">
    <name type="scientific">Mojavia pulchra JT2-VF2</name>
    <dbReference type="NCBI Taxonomy" id="287848"/>
    <lineage>
        <taxon>Bacteria</taxon>
        <taxon>Bacillati</taxon>
        <taxon>Cyanobacteriota</taxon>
        <taxon>Cyanophyceae</taxon>
        <taxon>Nostocales</taxon>
        <taxon>Nostocaceae</taxon>
    </lineage>
</organism>
<dbReference type="AlphaFoldDB" id="A0A951Q667"/>
<comment type="caution">
    <text evidence="2">The sequence shown here is derived from an EMBL/GenBank/DDBJ whole genome shotgun (WGS) entry which is preliminary data.</text>
</comment>
<evidence type="ECO:0000313" key="2">
    <source>
        <dbReference type="EMBL" id="MBW4566062.1"/>
    </source>
</evidence>
<feature type="region of interest" description="Disordered" evidence="1">
    <location>
        <begin position="1"/>
        <end position="26"/>
    </location>
</feature>
<reference evidence="2" key="2">
    <citation type="journal article" date="2022" name="Microbiol. Resour. Announc.">
        <title>Metagenome Sequencing to Explore Phylogenomics of Terrestrial Cyanobacteria.</title>
        <authorList>
            <person name="Ward R.D."/>
            <person name="Stajich J.E."/>
            <person name="Johansen J.R."/>
            <person name="Huntemann M."/>
            <person name="Clum A."/>
            <person name="Foster B."/>
            <person name="Foster B."/>
            <person name="Roux S."/>
            <person name="Palaniappan K."/>
            <person name="Varghese N."/>
            <person name="Mukherjee S."/>
            <person name="Reddy T.B.K."/>
            <person name="Daum C."/>
            <person name="Copeland A."/>
            <person name="Chen I.A."/>
            <person name="Ivanova N.N."/>
            <person name="Kyrpides N.C."/>
            <person name="Shapiro N."/>
            <person name="Eloe-Fadrosh E.A."/>
            <person name="Pietrasiak N."/>
        </authorList>
    </citation>
    <scope>NUCLEOTIDE SEQUENCE</scope>
    <source>
        <strain evidence="2">JT2-VF2</strain>
    </source>
</reference>
<reference evidence="2" key="1">
    <citation type="submission" date="2021-05" db="EMBL/GenBank/DDBJ databases">
        <authorList>
            <person name="Pietrasiak N."/>
            <person name="Ward R."/>
            <person name="Stajich J.E."/>
            <person name="Kurbessoian T."/>
        </authorList>
    </citation>
    <scope>NUCLEOTIDE SEQUENCE</scope>
    <source>
        <strain evidence="2">JT2-VF2</strain>
    </source>
</reference>
<proteinExistence type="predicted"/>
<name>A0A951Q667_9NOST</name>
<sequence>MQDKGFANSDAKGGKRSQRCKKSQDLEKSWHLSIIYMDLRPYPSSIFVIMSIFFIQSCDRLINPLTKL</sequence>
<dbReference type="Proteomes" id="UP000715781">
    <property type="component" value="Unassembled WGS sequence"/>
</dbReference>
<dbReference type="EMBL" id="JAHHHN010000058">
    <property type="protein sequence ID" value="MBW4566062.1"/>
    <property type="molecule type" value="Genomic_DNA"/>
</dbReference>
<evidence type="ECO:0000313" key="3">
    <source>
        <dbReference type="Proteomes" id="UP000715781"/>
    </source>
</evidence>
<evidence type="ECO:0000256" key="1">
    <source>
        <dbReference type="SAM" id="MobiDB-lite"/>
    </source>
</evidence>